<dbReference type="GO" id="GO:0033388">
    <property type="term" value="P:putrescine biosynthetic process from arginine"/>
    <property type="evidence" value="ECO:0007669"/>
    <property type="project" value="TreeGrafter"/>
</dbReference>
<name>A0A9K3PYP5_9STRA</name>
<feature type="region of interest" description="Disordered" evidence="1">
    <location>
        <begin position="32"/>
        <end position="63"/>
    </location>
</feature>
<dbReference type="Pfam" id="PF00795">
    <property type="entry name" value="CN_hydrolase"/>
    <property type="match status" value="1"/>
</dbReference>
<accession>A0A9K3PYP5</accession>
<dbReference type="PANTHER" id="PTHR43674">
    <property type="entry name" value="NITRILASE C965.09-RELATED"/>
    <property type="match status" value="1"/>
</dbReference>
<dbReference type="AlphaFoldDB" id="A0A9K3PYP5"/>
<evidence type="ECO:0000259" key="2">
    <source>
        <dbReference type="PROSITE" id="PS50263"/>
    </source>
</evidence>
<comment type="caution">
    <text evidence="3">The sequence shown here is derived from an EMBL/GenBank/DDBJ whole genome shotgun (WGS) entry which is preliminary data.</text>
</comment>
<dbReference type="GO" id="GO:0050126">
    <property type="term" value="F:N-carbamoylputrescine amidase activity"/>
    <property type="evidence" value="ECO:0007669"/>
    <property type="project" value="TreeGrafter"/>
</dbReference>
<organism evidence="3 4">
    <name type="scientific">Nitzschia inconspicua</name>
    <dbReference type="NCBI Taxonomy" id="303405"/>
    <lineage>
        <taxon>Eukaryota</taxon>
        <taxon>Sar</taxon>
        <taxon>Stramenopiles</taxon>
        <taxon>Ochrophyta</taxon>
        <taxon>Bacillariophyta</taxon>
        <taxon>Bacillariophyceae</taxon>
        <taxon>Bacillariophycidae</taxon>
        <taxon>Bacillariales</taxon>
        <taxon>Bacillariaceae</taxon>
        <taxon>Nitzschia</taxon>
    </lineage>
</organism>
<dbReference type="PANTHER" id="PTHR43674:SF2">
    <property type="entry name" value="BETA-UREIDOPROPIONASE"/>
    <property type="match status" value="1"/>
</dbReference>
<dbReference type="InterPro" id="IPR050345">
    <property type="entry name" value="Aliph_Amidase/BUP"/>
</dbReference>
<dbReference type="OrthoDB" id="412018at2759"/>
<dbReference type="PROSITE" id="PS50263">
    <property type="entry name" value="CN_HYDROLASE"/>
    <property type="match status" value="1"/>
</dbReference>
<sequence>MSSSSISSSSSTPLLLPPYEYCPEDLMESFHALQKQQQQQKEQAKEEEEIETKQTSLSPSTPLPAQSFTVAAVQLTASGLPSSSLDGFWQRAQQAVELAATQHDASLILLPELFLGPYFCQSQEACLQGLALTSDNNNNFVLSSMQRLAKTHRVVLPISFFERQNNVLYNSVTVIDADGSILGTYRKSHIPDGTGYQEKFYFTPGDTGFRVFTSRVFGFTIGVAICWDQWFPEAARAMALQGADILMYPTAIGTEPQDPTIDSSGHWQRVMQGHAAANVVPVVASNRYGTEILLSHSNNNNNNDINNKTKIEKQRITFYGRSFITDATGAIVKEVISMNNGDMQQQDQQQQQQQKEDHQRCISIITSTIDPEANRAQRLAWGLFRDRRPELYGILQTKDGSQKGI</sequence>
<dbReference type="InterPro" id="IPR003010">
    <property type="entry name" value="C-N_Hydrolase"/>
</dbReference>
<gene>
    <name evidence="3" type="ORF">IV203_025690</name>
</gene>
<reference evidence="3" key="1">
    <citation type="journal article" date="2021" name="Sci. Rep.">
        <title>Diploid genomic architecture of Nitzschia inconspicua, an elite biomass production diatom.</title>
        <authorList>
            <person name="Oliver A."/>
            <person name="Podell S."/>
            <person name="Pinowska A."/>
            <person name="Traller J.C."/>
            <person name="Smith S.R."/>
            <person name="McClure R."/>
            <person name="Beliaev A."/>
            <person name="Bohutskyi P."/>
            <person name="Hill E.A."/>
            <person name="Rabines A."/>
            <person name="Zheng H."/>
            <person name="Allen L.Z."/>
            <person name="Kuo A."/>
            <person name="Grigoriev I.V."/>
            <person name="Allen A.E."/>
            <person name="Hazlebeck D."/>
            <person name="Allen E.E."/>
        </authorList>
    </citation>
    <scope>NUCLEOTIDE SEQUENCE</scope>
    <source>
        <strain evidence="3">Hildebrandi</strain>
    </source>
</reference>
<protein>
    <submittedName>
        <fullName evidence="3">Hydrolase</fullName>
    </submittedName>
</protein>
<proteinExistence type="predicted"/>
<dbReference type="CDD" id="cd07573">
    <property type="entry name" value="CPA"/>
    <property type="match status" value="1"/>
</dbReference>
<evidence type="ECO:0000313" key="4">
    <source>
        <dbReference type="Proteomes" id="UP000693970"/>
    </source>
</evidence>
<reference evidence="3" key="2">
    <citation type="submission" date="2021-04" db="EMBL/GenBank/DDBJ databases">
        <authorList>
            <person name="Podell S."/>
        </authorList>
    </citation>
    <scope>NUCLEOTIDE SEQUENCE</scope>
    <source>
        <strain evidence="3">Hildebrandi</strain>
    </source>
</reference>
<dbReference type="EMBL" id="JAGRRH010000012">
    <property type="protein sequence ID" value="KAG7362024.1"/>
    <property type="molecule type" value="Genomic_DNA"/>
</dbReference>
<evidence type="ECO:0000256" key="1">
    <source>
        <dbReference type="SAM" id="MobiDB-lite"/>
    </source>
</evidence>
<keyword evidence="4" id="KW-1185">Reference proteome</keyword>
<dbReference type="Proteomes" id="UP000693970">
    <property type="component" value="Unassembled WGS sequence"/>
</dbReference>
<evidence type="ECO:0000313" key="3">
    <source>
        <dbReference type="EMBL" id="KAG7362024.1"/>
    </source>
</evidence>
<keyword evidence="3" id="KW-0378">Hydrolase</keyword>
<feature type="domain" description="CN hydrolase" evidence="2">
    <location>
        <begin position="68"/>
        <end position="371"/>
    </location>
</feature>